<dbReference type="SUPFAM" id="SSF51306">
    <property type="entry name" value="LexA/Signal peptidase"/>
    <property type="match status" value="1"/>
</dbReference>
<dbReference type="Proteomes" id="UP000237717">
    <property type="component" value="Chromosome I"/>
</dbReference>
<proteinExistence type="predicted"/>
<sequence length="163" mass="17963">MNALINRPQQHNTLNVYRTLPPHCIAFEVTDRHSLPFIGPGEVVVVDTEDRTARVGDIYVIEWMGGRRNVCQALHSAAAWQKAGNDPRWHVASMRTTTPAEFEEWIAASNVAVGRGMTPQWCGGWAEGPFTLDHLESKLVGAVVGIFKPSRSVDKSNNGENDG</sequence>
<dbReference type="EMBL" id="CP026924">
    <property type="protein sequence ID" value="AVH40644.1"/>
    <property type="molecule type" value="Genomic_DNA"/>
</dbReference>
<name>A0A2L2L8G9_AGRTU</name>
<protein>
    <submittedName>
        <fullName evidence="1">Uncharacterized protein</fullName>
    </submittedName>
</protein>
<dbReference type="CDD" id="cd06462">
    <property type="entry name" value="Peptidase_S24_S26"/>
    <property type="match status" value="1"/>
</dbReference>
<gene>
    <name evidence="1" type="ORF">At1D1609_05920</name>
</gene>
<dbReference type="InterPro" id="IPR036286">
    <property type="entry name" value="LexA/Signal_pep-like_sf"/>
</dbReference>
<evidence type="ECO:0000313" key="2">
    <source>
        <dbReference type="Proteomes" id="UP000237717"/>
    </source>
</evidence>
<evidence type="ECO:0000313" key="1">
    <source>
        <dbReference type="EMBL" id="AVH40644.1"/>
    </source>
</evidence>
<reference evidence="1 2" key="1">
    <citation type="submission" date="2018-02" db="EMBL/GenBank/DDBJ databases">
        <title>Complete genome sequence of Agrobacterium tumefaciens 1D1609.</title>
        <authorList>
            <person name="Cho S.-T."/>
            <person name="Haryono M."/>
            <person name="Chang H.-H."/>
            <person name="Santos M.N."/>
            <person name="Lai E.-M."/>
            <person name="Kuo C.-H."/>
        </authorList>
    </citation>
    <scope>NUCLEOTIDE SEQUENCE [LARGE SCALE GENOMIC DNA]</scope>
    <source>
        <strain evidence="1 2">1D1609</strain>
    </source>
</reference>
<accession>A0A2L2L8G9</accession>
<dbReference type="AlphaFoldDB" id="A0A2L2L8G9"/>
<organism evidence="1 2">
    <name type="scientific">Agrobacterium tumefaciens</name>
    <dbReference type="NCBI Taxonomy" id="358"/>
    <lineage>
        <taxon>Bacteria</taxon>
        <taxon>Pseudomonadati</taxon>
        <taxon>Pseudomonadota</taxon>
        <taxon>Alphaproteobacteria</taxon>
        <taxon>Hyphomicrobiales</taxon>
        <taxon>Rhizobiaceae</taxon>
        <taxon>Rhizobium/Agrobacterium group</taxon>
        <taxon>Agrobacterium</taxon>
        <taxon>Agrobacterium tumefaciens complex</taxon>
    </lineage>
</organism>
<dbReference type="RefSeq" id="WP_104679314.1">
    <property type="nucleotide sequence ID" value="NZ_CP026924.1"/>
</dbReference>